<evidence type="ECO:0000256" key="4">
    <source>
        <dbReference type="ARBA" id="ARBA00023143"/>
    </source>
</evidence>
<evidence type="ECO:0000256" key="6">
    <source>
        <dbReference type="PIRNR" id="PIRNR002889"/>
    </source>
</evidence>
<dbReference type="KEGG" id="salq:SYNTR_0567"/>
<comment type="subcellular location">
    <subcellularLocation>
        <location evidence="1 6">Bacterial flagellum basal body</location>
    </subcellularLocation>
</comment>
<dbReference type="RefSeq" id="WP_156203083.1">
    <property type="nucleotide sequence ID" value="NZ_CP046457.1"/>
</dbReference>
<dbReference type="GO" id="GO:0030694">
    <property type="term" value="C:bacterial-type flagellum basal body, rod"/>
    <property type="evidence" value="ECO:0007669"/>
    <property type="project" value="InterPro"/>
</dbReference>
<evidence type="ECO:0000259" key="7">
    <source>
        <dbReference type="Pfam" id="PF00460"/>
    </source>
</evidence>
<accession>A0A6I6DDM8</accession>
<evidence type="ECO:0000256" key="5">
    <source>
        <dbReference type="ARBA" id="ARBA00024934"/>
    </source>
</evidence>
<dbReference type="InterPro" id="IPR006300">
    <property type="entry name" value="FlgB"/>
</dbReference>
<comment type="similarity">
    <text evidence="2 6">Belongs to the flagella basal body rod proteins family.</text>
</comment>
<dbReference type="NCBIfam" id="TIGR01396">
    <property type="entry name" value="FlgB"/>
    <property type="match status" value="1"/>
</dbReference>
<keyword evidence="4 6" id="KW-0975">Bacterial flagellum</keyword>
<evidence type="ECO:0000313" key="9">
    <source>
        <dbReference type="Proteomes" id="UP000426444"/>
    </source>
</evidence>
<proteinExistence type="inferred from homology"/>
<dbReference type="OrthoDB" id="9792068at2"/>
<evidence type="ECO:0000256" key="1">
    <source>
        <dbReference type="ARBA" id="ARBA00004117"/>
    </source>
</evidence>
<keyword evidence="8" id="KW-0969">Cilium</keyword>
<protein>
    <recommendedName>
        <fullName evidence="3 6">Flagellar basal body rod protein FlgB</fullName>
    </recommendedName>
</protein>
<evidence type="ECO:0000313" key="8">
    <source>
        <dbReference type="EMBL" id="QGT99160.1"/>
    </source>
</evidence>
<comment type="subunit">
    <text evidence="6">The basal body constitutes a major portion of the flagellar organelle and consists of a number of rings mounted on a central rod.</text>
</comment>
<sequence>MLKQVFSSSTHSILQKSMDTANLRNEVIANNIANVDTPDFKRSEVVFEDKLKELLSTKANRSELQTTNPKHIQLGGNNNSIKQIEPTIHQVGDYSYRNDKNNVNIDTEMAKLAKNKINYDALTQSMSNEIRLLRIAITGRG</sequence>
<reference evidence="9" key="1">
    <citation type="journal article" date="2019" name="Microbiology">
        <title>Complete Genome Sequence of an Uncultured Bacterium of the Candidate Phylum Bipolaricaulota.</title>
        <authorList>
            <person name="Kadnikov V.V."/>
            <person name="Mardanov A.V."/>
            <person name="Beletsky A.V."/>
            <person name="Frank Y.A."/>
            <person name="Karnachuk O.V."/>
            <person name="Ravin N.V."/>
        </authorList>
    </citation>
    <scope>NUCLEOTIDE SEQUENCE [LARGE SCALE GENOMIC DNA]</scope>
</reference>
<name>A0A6I6DDM8_9FIRM</name>
<dbReference type="PANTHER" id="PTHR30435:SF12">
    <property type="entry name" value="FLAGELLAR BASAL BODY ROD PROTEIN FLGB"/>
    <property type="match status" value="1"/>
</dbReference>
<keyword evidence="9" id="KW-1185">Reference proteome</keyword>
<dbReference type="PANTHER" id="PTHR30435">
    <property type="entry name" value="FLAGELLAR PROTEIN"/>
    <property type="match status" value="1"/>
</dbReference>
<dbReference type="GO" id="GO:0071978">
    <property type="term" value="P:bacterial-type flagellum-dependent swarming motility"/>
    <property type="evidence" value="ECO:0007669"/>
    <property type="project" value="TreeGrafter"/>
</dbReference>
<dbReference type="Proteomes" id="UP000426444">
    <property type="component" value="Chromosome"/>
</dbReference>
<feature type="domain" description="Flagellar basal body rod protein N-terminal" evidence="7">
    <location>
        <begin position="24"/>
        <end position="41"/>
    </location>
</feature>
<dbReference type="AlphaFoldDB" id="A0A6I6DDM8"/>
<evidence type="ECO:0000256" key="3">
    <source>
        <dbReference type="ARBA" id="ARBA00014376"/>
    </source>
</evidence>
<comment type="function">
    <text evidence="5 6">Structural component of flagellum, the bacterial motility apparatus. Part of the rod structure of flagellar basal body.</text>
</comment>
<keyword evidence="8" id="KW-0282">Flagellum</keyword>
<organism evidence="8 9">
    <name type="scientific">Candidatus Syntrophocurvum alkaliphilum</name>
    <dbReference type="NCBI Taxonomy" id="2293317"/>
    <lineage>
        <taxon>Bacteria</taxon>
        <taxon>Bacillati</taxon>
        <taxon>Bacillota</taxon>
        <taxon>Clostridia</taxon>
        <taxon>Eubacteriales</taxon>
        <taxon>Syntrophomonadaceae</taxon>
        <taxon>Candidatus Syntrophocurvum</taxon>
    </lineage>
</organism>
<evidence type="ECO:0000256" key="2">
    <source>
        <dbReference type="ARBA" id="ARBA00009677"/>
    </source>
</evidence>
<dbReference type="EMBL" id="CP046457">
    <property type="protein sequence ID" value="QGT99160.1"/>
    <property type="molecule type" value="Genomic_DNA"/>
</dbReference>
<dbReference type="PIRSF" id="PIRSF002889">
    <property type="entry name" value="Rod_FlgB"/>
    <property type="match status" value="1"/>
</dbReference>
<dbReference type="InterPro" id="IPR001444">
    <property type="entry name" value="Flag_bb_rod_N"/>
</dbReference>
<keyword evidence="8" id="KW-0966">Cell projection</keyword>
<dbReference type="Pfam" id="PF00460">
    <property type="entry name" value="Flg_bb_rod"/>
    <property type="match status" value="1"/>
</dbReference>
<gene>
    <name evidence="8" type="ORF">SYNTR_0567</name>
</gene>